<dbReference type="AlphaFoldDB" id="A0A382N5Q4"/>
<proteinExistence type="inferred from homology"/>
<sequence length="282" mass="31752">MKDKNSALSPNVIWIFGDQHRAQALSVMEDPNVQTPNIDRLAVSSRTGIAGSPLCSPFRGSLLTSQYPHRCIPGHDIALPNGMPTVATAFNHNDYQTAYIGKWQVDGAIHRPSDTRPAFQYVDPNRRGGFDYWLGYENNNSQYDCWVHGHYEDGTPIDSYQLRGYETDALTGLLIEYLEGRSLGQPFFAVLSVQPPHSPYIAPPEFMERHRPETIQLRPNVPSVNHVQQQARQSLAGYYAMIENLDWNVGRILQTLRNTGLADQTILVFFSDHGDMHGSQAR</sequence>
<dbReference type="PANTHER" id="PTHR42693:SF53">
    <property type="entry name" value="ENDO-4-O-SULFATASE"/>
    <property type="match status" value="1"/>
</dbReference>
<dbReference type="EMBL" id="UINC01097639">
    <property type="protein sequence ID" value="SVC55517.1"/>
    <property type="molecule type" value="Genomic_DNA"/>
</dbReference>
<comment type="similarity">
    <text evidence="1">Belongs to the sulfatase family.</text>
</comment>
<reference evidence="4" key="1">
    <citation type="submission" date="2018-05" db="EMBL/GenBank/DDBJ databases">
        <authorList>
            <person name="Lanie J.A."/>
            <person name="Ng W.-L."/>
            <person name="Kazmierczak K.M."/>
            <person name="Andrzejewski T.M."/>
            <person name="Davidsen T.M."/>
            <person name="Wayne K.J."/>
            <person name="Tettelin H."/>
            <person name="Glass J.I."/>
            <person name="Rusch D."/>
            <person name="Podicherti R."/>
            <person name="Tsui H.-C.T."/>
            <person name="Winkler M.E."/>
        </authorList>
    </citation>
    <scope>NUCLEOTIDE SEQUENCE</scope>
</reference>
<keyword evidence="2" id="KW-0378">Hydrolase</keyword>
<dbReference type="SUPFAM" id="SSF53649">
    <property type="entry name" value="Alkaline phosphatase-like"/>
    <property type="match status" value="1"/>
</dbReference>
<dbReference type="GO" id="GO:0004065">
    <property type="term" value="F:arylsulfatase activity"/>
    <property type="evidence" value="ECO:0007669"/>
    <property type="project" value="TreeGrafter"/>
</dbReference>
<accession>A0A382N5Q4</accession>
<evidence type="ECO:0000313" key="4">
    <source>
        <dbReference type="EMBL" id="SVC55517.1"/>
    </source>
</evidence>
<feature type="non-terminal residue" evidence="4">
    <location>
        <position position="282"/>
    </location>
</feature>
<dbReference type="InterPro" id="IPR000917">
    <property type="entry name" value="Sulfatase_N"/>
</dbReference>
<dbReference type="InterPro" id="IPR050738">
    <property type="entry name" value="Sulfatase"/>
</dbReference>
<protein>
    <recommendedName>
        <fullName evidence="3">Sulfatase N-terminal domain-containing protein</fullName>
    </recommendedName>
</protein>
<organism evidence="4">
    <name type="scientific">marine metagenome</name>
    <dbReference type="NCBI Taxonomy" id="408172"/>
    <lineage>
        <taxon>unclassified sequences</taxon>
        <taxon>metagenomes</taxon>
        <taxon>ecological metagenomes</taxon>
    </lineage>
</organism>
<gene>
    <name evidence="4" type="ORF">METZ01_LOCUS308371</name>
</gene>
<dbReference type="PANTHER" id="PTHR42693">
    <property type="entry name" value="ARYLSULFATASE FAMILY MEMBER"/>
    <property type="match status" value="1"/>
</dbReference>
<evidence type="ECO:0000256" key="2">
    <source>
        <dbReference type="ARBA" id="ARBA00022801"/>
    </source>
</evidence>
<name>A0A382N5Q4_9ZZZZ</name>
<evidence type="ECO:0000256" key="1">
    <source>
        <dbReference type="ARBA" id="ARBA00008779"/>
    </source>
</evidence>
<dbReference type="Pfam" id="PF00884">
    <property type="entry name" value="Sulfatase"/>
    <property type="match status" value="1"/>
</dbReference>
<dbReference type="InterPro" id="IPR017850">
    <property type="entry name" value="Alkaline_phosphatase_core_sf"/>
</dbReference>
<evidence type="ECO:0000259" key="3">
    <source>
        <dbReference type="Pfam" id="PF00884"/>
    </source>
</evidence>
<dbReference type="Gene3D" id="3.40.720.10">
    <property type="entry name" value="Alkaline Phosphatase, subunit A"/>
    <property type="match status" value="1"/>
</dbReference>
<feature type="domain" description="Sulfatase N-terminal" evidence="3">
    <location>
        <begin position="10"/>
        <end position="279"/>
    </location>
</feature>